<keyword evidence="10" id="KW-1185">Reference proteome</keyword>
<dbReference type="InterPro" id="IPR038078">
    <property type="entry name" value="PhoU-like_sf"/>
</dbReference>
<dbReference type="GO" id="GO:0030643">
    <property type="term" value="P:intracellular phosphate ion homeostasis"/>
    <property type="evidence" value="ECO:0007669"/>
    <property type="project" value="InterPro"/>
</dbReference>
<name>A0A7W8M3L4_9FIRM</name>
<dbReference type="NCBIfam" id="TIGR02135">
    <property type="entry name" value="phoU_full"/>
    <property type="match status" value="1"/>
</dbReference>
<comment type="function">
    <text evidence="7">Plays a role in the regulation of phosphate uptake.</text>
</comment>
<evidence type="ECO:0000256" key="2">
    <source>
        <dbReference type="ARBA" id="ARBA00008107"/>
    </source>
</evidence>
<dbReference type="FunFam" id="1.20.58.220:FF:000004">
    <property type="entry name" value="Phosphate-specific transport system accessory protein PhoU"/>
    <property type="match status" value="1"/>
</dbReference>
<gene>
    <name evidence="9" type="ORF">HNP82_000264</name>
</gene>
<accession>A0A7W8M3L4</accession>
<evidence type="ECO:0000259" key="8">
    <source>
        <dbReference type="Pfam" id="PF01895"/>
    </source>
</evidence>
<dbReference type="InterPro" id="IPR026022">
    <property type="entry name" value="PhoU_dom"/>
</dbReference>
<evidence type="ECO:0000256" key="4">
    <source>
        <dbReference type="ARBA" id="ARBA00022448"/>
    </source>
</evidence>
<organism evidence="9 10">
    <name type="scientific">Catenibacillus scindens</name>
    <dbReference type="NCBI Taxonomy" id="673271"/>
    <lineage>
        <taxon>Bacteria</taxon>
        <taxon>Bacillati</taxon>
        <taxon>Bacillota</taxon>
        <taxon>Clostridia</taxon>
        <taxon>Lachnospirales</taxon>
        <taxon>Lachnospiraceae</taxon>
        <taxon>Catenibacillus</taxon>
    </lineage>
</organism>
<sequence length="217" mass="24774">MRKQYDEELENLHNLLVEMGNLCQEAIFMAAHILQEENPSKEAVDEKEKAIDKKEREIEQLCMHLILRQQPVASDLRRIGAALKMITDMERIGDQAADIADLSRFISGKEKQGESEGHLWEMAQATVKMVTDSVTSFVNNDYELALQVMKSDDTVDTLFEKIKKDIIDMIRTQQVEAEGSLDLLMAAKYFERIGDHAVNIAEWVEYSITGGHENKED</sequence>
<reference evidence="9 10" key="1">
    <citation type="submission" date="2020-08" db="EMBL/GenBank/DDBJ databases">
        <title>Genomic Encyclopedia of Type Strains, Phase IV (KMG-IV): sequencing the most valuable type-strain genomes for metagenomic binning, comparative biology and taxonomic classification.</title>
        <authorList>
            <person name="Goeker M."/>
        </authorList>
    </citation>
    <scope>NUCLEOTIDE SEQUENCE [LARGE SCALE GENOMIC DNA]</scope>
    <source>
        <strain evidence="9 10">DSM 106146</strain>
    </source>
</reference>
<evidence type="ECO:0000256" key="5">
    <source>
        <dbReference type="ARBA" id="ARBA00022490"/>
    </source>
</evidence>
<comment type="similarity">
    <text evidence="2 7">Belongs to the PhoU family.</text>
</comment>
<evidence type="ECO:0000256" key="1">
    <source>
        <dbReference type="ARBA" id="ARBA00004496"/>
    </source>
</evidence>
<evidence type="ECO:0000313" key="10">
    <source>
        <dbReference type="Proteomes" id="UP000543642"/>
    </source>
</evidence>
<dbReference type="GO" id="GO:0005737">
    <property type="term" value="C:cytoplasm"/>
    <property type="evidence" value="ECO:0007669"/>
    <property type="project" value="UniProtKB-SubCell"/>
</dbReference>
<evidence type="ECO:0000256" key="3">
    <source>
        <dbReference type="ARBA" id="ARBA00011738"/>
    </source>
</evidence>
<dbReference type="PANTHER" id="PTHR42930">
    <property type="entry name" value="PHOSPHATE-SPECIFIC TRANSPORT SYSTEM ACCESSORY PROTEIN PHOU"/>
    <property type="match status" value="1"/>
</dbReference>
<dbReference type="InterPro" id="IPR028366">
    <property type="entry name" value="PhoU"/>
</dbReference>
<keyword evidence="6 7" id="KW-0592">Phosphate transport</keyword>
<comment type="subcellular location">
    <subcellularLocation>
        <location evidence="1 7">Cytoplasm</location>
    </subcellularLocation>
</comment>
<comment type="subunit">
    <text evidence="3 7">Homodimer.</text>
</comment>
<dbReference type="Proteomes" id="UP000543642">
    <property type="component" value="Unassembled WGS sequence"/>
</dbReference>
<comment type="caution">
    <text evidence="9">The sequence shown here is derived from an EMBL/GenBank/DDBJ whole genome shotgun (WGS) entry which is preliminary data.</text>
</comment>
<keyword evidence="5 7" id="KW-0963">Cytoplasm</keyword>
<dbReference type="SUPFAM" id="SSF109755">
    <property type="entry name" value="PhoU-like"/>
    <property type="match status" value="1"/>
</dbReference>
<evidence type="ECO:0000256" key="7">
    <source>
        <dbReference type="PIRNR" id="PIRNR003107"/>
    </source>
</evidence>
<proteinExistence type="inferred from homology"/>
<keyword evidence="4 7" id="KW-0813">Transport</keyword>
<dbReference type="AlphaFoldDB" id="A0A7W8M3L4"/>
<dbReference type="GO" id="GO:0045936">
    <property type="term" value="P:negative regulation of phosphate metabolic process"/>
    <property type="evidence" value="ECO:0007669"/>
    <property type="project" value="InterPro"/>
</dbReference>
<evidence type="ECO:0000313" key="9">
    <source>
        <dbReference type="EMBL" id="MBB5263170.1"/>
    </source>
</evidence>
<dbReference type="Pfam" id="PF01895">
    <property type="entry name" value="PhoU"/>
    <property type="match status" value="2"/>
</dbReference>
<dbReference type="GO" id="GO:0006817">
    <property type="term" value="P:phosphate ion transport"/>
    <property type="evidence" value="ECO:0007669"/>
    <property type="project" value="UniProtKB-KW"/>
</dbReference>
<evidence type="ECO:0000256" key="6">
    <source>
        <dbReference type="ARBA" id="ARBA00022592"/>
    </source>
</evidence>
<dbReference type="Gene3D" id="1.20.58.220">
    <property type="entry name" value="Phosphate transport system protein phou homolog 2, domain 2"/>
    <property type="match status" value="1"/>
</dbReference>
<feature type="domain" description="PhoU" evidence="8">
    <location>
        <begin position="16"/>
        <end position="101"/>
    </location>
</feature>
<dbReference type="PANTHER" id="PTHR42930:SF3">
    <property type="entry name" value="PHOSPHATE-SPECIFIC TRANSPORT SYSTEM ACCESSORY PROTEIN PHOU"/>
    <property type="match status" value="1"/>
</dbReference>
<protein>
    <recommendedName>
        <fullName evidence="7">Phosphate-specific transport system accessory protein PhoU</fullName>
    </recommendedName>
</protein>
<dbReference type="RefSeq" id="WP_183770605.1">
    <property type="nucleotide sequence ID" value="NZ_CAWVEG010000166.1"/>
</dbReference>
<feature type="domain" description="PhoU" evidence="8">
    <location>
        <begin position="120"/>
        <end position="204"/>
    </location>
</feature>
<dbReference type="EMBL" id="JACHFW010000001">
    <property type="protein sequence ID" value="MBB5263170.1"/>
    <property type="molecule type" value="Genomic_DNA"/>
</dbReference>
<dbReference type="PIRSF" id="PIRSF003107">
    <property type="entry name" value="PhoU"/>
    <property type="match status" value="1"/>
</dbReference>